<keyword evidence="3" id="KW-0378">Hydrolase</keyword>
<dbReference type="SUPFAM" id="SSF52096">
    <property type="entry name" value="ClpP/crotonase"/>
    <property type="match status" value="1"/>
</dbReference>
<dbReference type="Proteomes" id="UP000198795">
    <property type="component" value="Unassembled WGS sequence"/>
</dbReference>
<feature type="domain" description="Enoyl-CoA hydratase/isomerase" evidence="4">
    <location>
        <begin position="23"/>
        <end position="345"/>
    </location>
</feature>
<evidence type="ECO:0000256" key="2">
    <source>
        <dbReference type="ARBA" id="ARBA00011915"/>
    </source>
</evidence>
<proteinExistence type="predicted"/>
<evidence type="ECO:0000313" key="5">
    <source>
        <dbReference type="EMBL" id="SDP13805.1"/>
    </source>
</evidence>
<evidence type="ECO:0000259" key="4">
    <source>
        <dbReference type="Pfam" id="PF16113"/>
    </source>
</evidence>
<keyword evidence="6" id="KW-1185">Reference proteome</keyword>
<dbReference type="InterPro" id="IPR029045">
    <property type="entry name" value="ClpP/crotonase-like_dom_sf"/>
</dbReference>
<comment type="catalytic activity">
    <reaction evidence="1">
        <text>3-hydroxy-2-methylpropanoyl-CoA + H2O = 3-hydroxy-2-methylpropanoate + CoA + H(+)</text>
        <dbReference type="Rhea" id="RHEA:20888"/>
        <dbReference type="ChEBI" id="CHEBI:11805"/>
        <dbReference type="ChEBI" id="CHEBI:15377"/>
        <dbReference type="ChEBI" id="CHEBI:15378"/>
        <dbReference type="ChEBI" id="CHEBI:57287"/>
        <dbReference type="ChEBI" id="CHEBI:57340"/>
        <dbReference type="EC" id="3.1.2.4"/>
    </reaction>
</comment>
<dbReference type="PANTHER" id="PTHR43176:SF3">
    <property type="entry name" value="3-HYDROXYISOBUTYRYL-COA HYDROLASE, MITOCHONDRIAL"/>
    <property type="match status" value="1"/>
</dbReference>
<name>A0A1H0Q9U4_9HYPH</name>
<organism evidence="5 6">
    <name type="scientific">Filomicrobium insigne</name>
    <dbReference type="NCBI Taxonomy" id="418854"/>
    <lineage>
        <taxon>Bacteria</taxon>
        <taxon>Pseudomonadati</taxon>
        <taxon>Pseudomonadota</taxon>
        <taxon>Alphaproteobacteria</taxon>
        <taxon>Hyphomicrobiales</taxon>
        <taxon>Hyphomicrobiaceae</taxon>
        <taxon>Filomicrobium</taxon>
    </lineage>
</organism>
<evidence type="ECO:0000256" key="1">
    <source>
        <dbReference type="ARBA" id="ARBA00001709"/>
    </source>
</evidence>
<evidence type="ECO:0000256" key="3">
    <source>
        <dbReference type="ARBA" id="ARBA00022801"/>
    </source>
</evidence>
<gene>
    <name evidence="5" type="ORF">SAMN04488061_2294</name>
</gene>
<dbReference type="RefSeq" id="WP_090228835.1">
    <property type="nucleotide sequence ID" value="NZ_FNJC01000003.1"/>
</dbReference>
<sequence>MSTSDLTAPDVEGVTVSENGALGLITLNRPQVLNVLNTPMKARLAEAFPAFARNPDIYAAAIEAAGERAFCAGGDVRESVSAARSNMPAARVAFKREYELIWLLECFSKPTVSLISGIVMGSGVGLTAFNTHRVAGERYKFAMPETAIGLFPDVGIAYVLARLPHEIGTYLGLTGRAISRSDAFKLGLATHCIPESEFAAIKAGLSEAWPVDTLLDERHSDPGPGELEPYNELIAKCFATDTVEEIIGRLKAASGPHAEWAQAVVADLEKQAPLSLKVTLRHIREARAMDLRQTLGVDYKLACRFLEDSDFREGVRAVLIDKDNKPNWQPADLSGVTAEMVAHYFSQLTDDGLDLPTRSEMQAARV</sequence>
<reference evidence="5 6" key="1">
    <citation type="submission" date="2016-10" db="EMBL/GenBank/DDBJ databases">
        <authorList>
            <person name="Varghese N."/>
            <person name="Submissions S."/>
        </authorList>
    </citation>
    <scope>NUCLEOTIDE SEQUENCE [LARGE SCALE GENOMIC DNA]</scope>
    <source>
        <strain evidence="5 6">CGMCC 1.6497</strain>
    </source>
</reference>
<accession>A0A1H0Q9U4</accession>
<dbReference type="NCBIfam" id="NF004127">
    <property type="entry name" value="PRK05617.1"/>
    <property type="match status" value="1"/>
</dbReference>
<comment type="caution">
    <text evidence="5">The sequence shown here is derived from an EMBL/GenBank/DDBJ whole genome shotgun (WGS) entry which is preliminary data.</text>
</comment>
<protein>
    <recommendedName>
        <fullName evidence="2">3-hydroxyisobutyryl-CoA hydrolase</fullName>
        <ecNumber evidence="2">3.1.2.4</ecNumber>
    </recommendedName>
</protein>
<dbReference type="EMBL" id="FNJC01000003">
    <property type="protein sequence ID" value="SDP13805.1"/>
    <property type="molecule type" value="Genomic_DNA"/>
</dbReference>
<dbReference type="Pfam" id="PF16113">
    <property type="entry name" value="ECH_2"/>
    <property type="match status" value="1"/>
</dbReference>
<dbReference type="PANTHER" id="PTHR43176">
    <property type="entry name" value="3-HYDROXYISOBUTYRYL-COA HYDROLASE-RELATED"/>
    <property type="match status" value="1"/>
</dbReference>
<dbReference type="InterPro" id="IPR045004">
    <property type="entry name" value="ECH_dom"/>
</dbReference>
<dbReference type="Gene3D" id="3.90.226.10">
    <property type="entry name" value="2-enoyl-CoA Hydratase, Chain A, domain 1"/>
    <property type="match status" value="1"/>
</dbReference>
<evidence type="ECO:0000313" key="6">
    <source>
        <dbReference type="Proteomes" id="UP000198795"/>
    </source>
</evidence>
<dbReference type="CDD" id="cd06558">
    <property type="entry name" value="crotonase-like"/>
    <property type="match status" value="1"/>
</dbReference>
<dbReference type="InterPro" id="IPR032259">
    <property type="entry name" value="HIBYL-CoA-H"/>
</dbReference>
<dbReference type="EC" id="3.1.2.4" evidence="2"/>